<proteinExistence type="predicted"/>
<evidence type="ECO:0000313" key="2">
    <source>
        <dbReference type="Proteomes" id="UP000266861"/>
    </source>
</evidence>
<sequence length="173" mass="20316">MVFHLHQKFYRSNVTQLSEADINEIRELRGKIPNNKEIPVTETIVKKKKSRSQISDYTKSEETPVITNNSLVKSKQPTQNEIKEISGDKLNKLFEQDAKRDEKNIANISRLLQKDPDTILSRRDMIKYKKEGDLDQQKIRDQKKRDICKRKDINLIEIPYSADLFPYIKPDNS</sequence>
<accession>A0A397IW60</accession>
<keyword evidence="2" id="KW-1185">Reference proteome</keyword>
<dbReference type="EMBL" id="PQFF01000141">
    <property type="protein sequence ID" value="RHZ79287.1"/>
    <property type="molecule type" value="Genomic_DNA"/>
</dbReference>
<comment type="caution">
    <text evidence="1">The sequence shown here is derived from an EMBL/GenBank/DDBJ whole genome shotgun (WGS) entry which is preliminary data.</text>
</comment>
<gene>
    <name evidence="1" type="ORF">Glove_150g91</name>
</gene>
<reference evidence="1 2" key="1">
    <citation type="submission" date="2018-08" db="EMBL/GenBank/DDBJ databases">
        <title>Genome and evolution of the arbuscular mycorrhizal fungus Diversispora epigaea (formerly Glomus versiforme) and its bacterial endosymbionts.</title>
        <authorList>
            <person name="Sun X."/>
            <person name="Fei Z."/>
            <person name="Harrison M."/>
        </authorList>
    </citation>
    <scope>NUCLEOTIDE SEQUENCE [LARGE SCALE GENOMIC DNA]</scope>
    <source>
        <strain evidence="1 2">IT104</strain>
    </source>
</reference>
<dbReference type="Proteomes" id="UP000266861">
    <property type="component" value="Unassembled WGS sequence"/>
</dbReference>
<evidence type="ECO:0000313" key="1">
    <source>
        <dbReference type="EMBL" id="RHZ79287.1"/>
    </source>
</evidence>
<protein>
    <submittedName>
        <fullName evidence="1">Uncharacterized protein</fullName>
    </submittedName>
</protein>
<organism evidence="1 2">
    <name type="scientific">Diversispora epigaea</name>
    <dbReference type="NCBI Taxonomy" id="1348612"/>
    <lineage>
        <taxon>Eukaryota</taxon>
        <taxon>Fungi</taxon>
        <taxon>Fungi incertae sedis</taxon>
        <taxon>Mucoromycota</taxon>
        <taxon>Glomeromycotina</taxon>
        <taxon>Glomeromycetes</taxon>
        <taxon>Diversisporales</taxon>
        <taxon>Diversisporaceae</taxon>
        <taxon>Diversispora</taxon>
    </lineage>
</organism>
<dbReference type="AlphaFoldDB" id="A0A397IW60"/>
<dbReference type="OrthoDB" id="2367136at2759"/>
<name>A0A397IW60_9GLOM</name>